<organism evidence="2 3">
    <name type="scientific">Hemibagrus wyckioides</name>
    <dbReference type="NCBI Taxonomy" id="337641"/>
    <lineage>
        <taxon>Eukaryota</taxon>
        <taxon>Metazoa</taxon>
        <taxon>Chordata</taxon>
        <taxon>Craniata</taxon>
        <taxon>Vertebrata</taxon>
        <taxon>Euteleostomi</taxon>
        <taxon>Actinopterygii</taxon>
        <taxon>Neopterygii</taxon>
        <taxon>Teleostei</taxon>
        <taxon>Ostariophysi</taxon>
        <taxon>Siluriformes</taxon>
        <taxon>Bagridae</taxon>
        <taxon>Hemibagrus</taxon>
    </lineage>
</organism>
<evidence type="ECO:0000256" key="1">
    <source>
        <dbReference type="SAM" id="MobiDB-lite"/>
    </source>
</evidence>
<feature type="compositionally biased region" description="Polar residues" evidence="1">
    <location>
        <begin position="228"/>
        <end position="241"/>
    </location>
</feature>
<feature type="region of interest" description="Disordered" evidence="1">
    <location>
        <begin position="270"/>
        <end position="340"/>
    </location>
</feature>
<reference evidence="2 3" key="1">
    <citation type="submission" date="2021-06" db="EMBL/GenBank/DDBJ databases">
        <title>Chromosome-level genome assembly of the red-tail catfish (Hemibagrus wyckioides).</title>
        <authorList>
            <person name="Shao F."/>
        </authorList>
    </citation>
    <scope>NUCLEOTIDE SEQUENCE [LARGE SCALE GENOMIC DNA]</scope>
    <source>
        <strain evidence="2">EC202008001</strain>
        <tissue evidence="2">Blood</tissue>
    </source>
</reference>
<evidence type="ECO:0000313" key="2">
    <source>
        <dbReference type="EMBL" id="KAG7329745.1"/>
    </source>
</evidence>
<feature type="compositionally biased region" description="Low complexity" evidence="1">
    <location>
        <begin position="200"/>
        <end position="216"/>
    </location>
</feature>
<feature type="region of interest" description="Disordered" evidence="1">
    <location>
        <begin position="65"/>
        <end position="93"/>
    </location>
</feature>
<dbReference type="AlphaFoldDB" id="A0A9D3NYV9"/>
<name>A0A9D3NYV9_9TELE</name>
<dbReference type="EMBL" id="JAHKSW010000007">
    <property type="protein sequence ID" value="KAG7329745.1"/>
    <property type="molecule type" value="Genomic_DNA"/>
</dbReference>
<comment type="caution">
    <text evidence="2">The sequence shown here is derived from an EMBL/GenBank/DDBJ whole genome shotgun (WGS) entry which is preliminary data.</text>
</comment>
<evidence type="ECO:0000313" key="3">
    <source>
        <dbReference type="Proteomes" id="UP000824219"/>
    </source>
</evidence>
<gene>
    <name evidence="2" type="ORF">KOW79_005967</name>
</gene>
<keyword evidence="3" id="KW-1185">Reference proteome</keyword>
<feature type="compositionally biased region" description="Low complexity" evidence="1">
    <location>
        <begin position="72"/>
        <end position="86"/>
    </location>
</feature>
<dbReference type="OrthoDB" id="8953095at2759"/>
<sequence>MLAKRSKVTLEDYIRRKNKNKVSQYPTNNFSIIPSWNKEFVCLVGLENVVQFRLEWLDKTAYSSSNQHKTSDLNSSSSSSMTSPSSGFPLVNPNQCISQKVTKSYRMETPLAKALIKDDKVEQEMKKEIEEWKMMNKSQSKEEKNGKMAALNAPSRQQILPKTQLLTPNVQRKSAKKYKMTIKELNTVHGNLQKVTPNVSSATSGSSTNTSGSGKSKPTIHYLPKTWSAVSGNARNQGSRSSAKKGPVTMDEKFSVEVQHQANLTHPSTAQISSASTHMFSSSQTALSTNQGKTNPWDNKWEATSNQKIDDKWIQKPKNSVKCTGSYASSSSSLFGQPTK</sequence>
<feature type="compositionally biased region" description="Polar residues" evidence="1">
    <location>
        <begin position="317"/>
        <end position="340"/>
    </location>
</feature>
<feature type="compositionally biased region" description="Polar residues" evidence="1">
    <location>
        <begin position="270"/>
        <end position="307"/>
    </location>
</feature>
<protein>
    <submittedName>
        <fullName evidence="2">Uncharacterized protein</fullName>
    </submittedName>
</protein>
<feature type="region of interest" description="Disordered" evidence="1">
    <location>
        <begin position="192"/>
        <end position="248"/>
    </location>
</feature>
<dbReference type="Proteomes" id="UP000824219">
    <property type="component" value="Linkage Group LG07"/>
</dbReference>
<accession>A0A9D3NYV9</accession>
<proteinExistence type="predicted"/>